<organism evidence="3 4">
    <name type="scientific">Metamycoplasma gateae</name>
    <dbReference type="NCBI Taxonomy" id="35769"/>
    <lineage>
        <taxon>Bacteria</taxon>
        <taxon>Bacillati</taxon>
        <taxon>Mycoplasmatota</taxon>
        <taxon>Mycoplasmoidales</taxon>
        <taxon>Metamycoplasmataceae</taxon>
        <taxon>Metamycoplasma</taxon>
    </lineage>
</organism>
<keyword evidence="1" id="KW-0175">Coiled coil</keyword>
<dbReference type="PROSITE" id="PS51257">
    <property type="entry name" value="PROKAR_LIPOPROTEIN"/>
    <property type="match status" value="1"/>
</dbReference>
<dbReference type="RefSeq" id="WP_330463628.1">
    <property type="nucleotide sequence ID" value="NZ_CP143578.1"/>
</dbReference>
<gene>
    <name evidence="3" type="ORF">V2E26_01225</name>
</gene>
<feature type="signal peptide" evidence="2">
    <location>
        <begin position="1"/>
        <end position="21"/>
    </location>
</feature>
<protein>
    <recommendedName>
        <fullName evidence="5">Lipoprotein</fullName>
    </recommendedName>
</protein>
<proteinExistence type="predicted"/>
<name>A0ABZ2AL19_9BACT</name>
<feature type="chain" id="PRO_5045191653" description="Lipoprotein" evidence="2">
    <location>
        <begin position="22"/>
        <end position="315"/>
    </location>
</feature>
<dbReference type="EMBL" id="CP143578">
    <property type="protein sequence ID" value="WVN21597.1"/>
    <property type="molecule type" value="Genomic_DNA"/>
</dbReference>
<evidence type="ECO:0000256" key="2">
    <source>
        <dbReference type="SAM" id="SignalP"/>
    </source>
</evidence>
<feature type="coiled-coil region" evidence="1">
    <location>
        <begin position="55"/>
        <end position="102"/>
    </location>
</feature>
<keyword evidence="4" id="KW-1185">Reference proteome</keyword>
<evidence type="ECO:0008006" key="5">
    <source>
        <dbReference type="Google" id="ProtNLM"/>
    </source>
</evidence>
<accession>A0ABZ2AL19</accession>
<reference evidence="3" key="1">
    <citation type="submission" date="2024-01" db="EMBL/GenBank/DDBJ databases">
        <title>Complete genome sequence of Mycoplasma gateae strain 3700.</title>
        <authorList>
            <person name="Spergser J."/>
        </authorList>
    </citation>
    <scope>NUCLEOTIDE SEQUENCE [LARGE SCALE GENOMIC DNA]</scope>
    <source>
        <strain evidence="3">3700</strain>
    </source>
</reference>
<evidence type="ECO:0000313" key="4">
    <source>
        <dbReference type="Proteomes" id="UP001431935"/>
    </source>
</evidence>
<evidence type="ECO:0000313" key="3">
    <source>
        <dbReference type="EMBL" id="WVN21597.1"/>
    </source>
</evidence>
<sequence length="315" mass="36740">MKKSLKYSLTSMTLLSPFAIALISASCNHNEKYDLNQNIKELKSYTVELEKIIDFEEEELEKNNASNLLAQINEIKEDENDLNKVKILLKNTKEAINSFNERNKQEKSGLVINKIVLNQEEVIASSVVEELKNTKNWNEVKTIFNKFSISVEEKELRENDELTVASSTHAHDEEGEIHLDINFKLSGSKERFTLLGFKKVEPFVDFLNWKFALEVSKEIADEEQKTLIEKLKAEQQKGFNDLFKYLNTFTIVEKVRNNHPENEFKIIFDDQQNLTKVEEHKLFLYLKAYQTGQEESDATIYLVINLEKDNEHHED</sequence>
<dbReference type="Proteomes" id="UP001431935">
    <property type="component" value="Chromosome"/>
</dbReference>
<evidence type="ECO:0000256" key="1">
    <source>
        <dbReference type="SAM" id="Coils"/>
    </source>
</evidence>
<keyword evidence="2" id="KW-0732">Signal</keyword>